<name>A0A419VX01_9BACT</name>
<dbReference type="Proteomes" id="UP000283387">
    <property type="component" value="Unassembled WGS sequence"/>
</dbReference>
<evidence type="ECO:0000313" key="2">
    <source>
        <dbReference type="EMBL" id="RKD87765.1"/>
    </source>
</evidence>
<evidence type="ECO:0000256" key="1">
    <source>
        <dbReference type="SAM" id="Phobius"/>
    </source>
</evidence>
<protein>
    <submittedName>
        <fullName evidence="2">Uncharacterized protein</fullName>
    </submittedName>
</protein>
<keyword evidence="3" id="KW-1185">Reference proteome</keyword>
<keyword evidence="1" id="KW-0472">Membrane</keyword>
<reference evidence="2 3" key="1">
    <citation type="submission" date="2018-09" db="EMBL/GenBank/DDBJ databases">
        <title>Genomic Encyclopedia of Archaeal and Bacterial Type Strains, Phase II (KMG-II): from individual species to whole genera.</title>
        <authorList>
            <person name="Goeker M."/>
        </authorList>
    </citation>
    <scope>NUCLEOTIDE SEQUENCE [LARGE SCALE GENOMIC DNA]</scope>
    <source>
        <strain evidence="2 3">DSM 27148</strain>
    </source>
</reference>
<accession>A0A419VX01</accession>
<feature type="transmembrane region" description="Helical" evidence="1">
    <location>
        <begin position="91"/>
        <end position="117"/>
    </location>
</feature>
<keyword evidence="1" id="KW-1133">Transmembrane helix</keyword>
<dbReference type="EMBL" id="RAPN01000003">
    <property type="protein sequence ID" value="RKD87765.1"/>
    <property type="molecule type" value="Genomic_DNA"/>
</dbReference>
<organism evidence="2 3">
    <name type="scientific">Mangrovibacterium diazotrophicum</name>
    <dbReference type="NCBI Taxonomy" id="1261403"/>
    <lineage>
        <taxon>Bacteria</taxon>
        <taxon>Pseudomonadati</taxon>
        <taxon>Bacteroidota</taxon>
        <taxon>Bacteroidia</taxon>
        <taxon>Marinilabiliales</taxon>
        <taxon>Prolixibacteraceae</taxon>
        <taxon>Mangrovibacterium</taxon>
    </lineage>
</organism>
<feature type="transmembrane region" description="Helical" evidence="1">
    <location>
        <begin position="59"/>
        <end position="79"/>
    </location>
</feature>
<dbReference type="AlphaFoldDB" id="A0A419VX01"/>
<gene>
    <name evidence="2" type="ORF">BC643_3772</name>
</gene>
<evidence type="ECO:0000313" key="3">
    <source>
        <dbReference type="Proteomes" id="UP000283387"/>
    </source>
</evidence>
<dbReference type="OrthoDB" id="798330at2"/>
<dbReference type="RefSeq" id="WP_120274790.1">
    <property type="nucleotide sequence ID" value="NZ_RAPN01000003.1"/>
</dbReference>
<proteinExistence type="predicted"/>
<sequence length="196" mass="22930">MSDTSIRKGLKGVRKKTLVKERRPNGNKKLEALFSILFFLGLILLYWEILIYRRTIIEIKIPLLIWLTPGILLTPLLYDKFNKIDGMRAHWLLHYVAHTCMTGAFLLFGFMASNYYFADNQTVDKRFEIVRKGSLPGPKGHRSKREPYVEIVYKGFEKQLVFKYSDTKKIDAAQYVNLTVKKGVWGFDILERYDAK</sequence>
<keyword evidence="1" id="KW-0812">Transmembrane</keyword>
<feature type="transmembrane region" description="Helical" evidence="1">
    <location>
        <begin position="30"/>
        <end position="47"/>
    </location>
</feature>
<comment type="caution">
    <text evidence="2">The sequence shown here is derived from an EMBL/GenBank/DDBJ whole genome shotgun (WGS) entry which is preliminary data.</text>
</comment>